<dbReference type="EMBL" id="DQWQ01000102">
    <property type="protein sequence ID" value="HDD35624.1"/>
    <property type="molecule type" value="Genomic_DNA"/>
</dbReference>
<keyword evidence="9 12" id="KW-0057">Aromatic amino acid biosynthesis</keyword>
<reference evidence="14" key="1">
    <citation type="journal article" date="2020" name="mSystems">
        <title>Genome- and Community-Level Interaction Insights into Carbon Utilization and Element Cycling Functions of Hydrothermarchaeota in Hydrothermal Sediment.</title>
        <authorList>
            <person name="Zhou Z."/>
            <person name="Liu Y."/>
            <person name="Xu W."/>
            <person name="Pan J."/>
            <person name="Luo Z.H."/>
            <person name="Li M."/>
        </authorList>
    </citation>
    <scope>NUCLEOTIDE SEQUENCE [LARGE SCALE GENOMIC DNA]</scope>
    <source>
        <strain evidence="14">HyVt-113</strain>
    </source>
</reference>
<dbReference type="PANTHER" id="PTHR48077">
    <property type="entry name" value="TRYPTOPHAN SYNTHASE-RELATED"/>
    <property type="match status" value="1"/>
</dbReference>
<evidence type="ECO:0000256" key="6">
    <source>
        <dbReference type="ARBA" id="ARBA00022605"/>
    </source>
</evidence>
<dbReference type="InterPro" id="IPR006316">
    <property type="entry name" value="Trp_synth_b-like"/>
</dbReference>
<dbReference type="GO" id="GO:0030170">
    <property type="term" value="F:pyridoxal phosphate binding"/>
    <property type="evidence" value="ECO:0007669"/>
    <property type="project" value="InterPro"/>
</dbReference>
<dbReference type="EC" id="4.2.1.20" evidence="12"/>
<dbReference type="CDD" id="cd06446">
    <property type="entry name" value="Trp-synth_B"/>
    <property type="match status" value="1"/>
</dbReference>
<proteinExistence type="inferred from homology"/>
<sequence>MESRIYLETKEMPTQWYNIVADLKEKPAMPLHPVEKKPIKLDDLKAIFPEELIKQETSTERYIDIPEEVLDIYKISRPTPVIRAYRLEKYLQTPAKIYYKYEGANPAGSHKSNTSIAQAYYNKKAGIKRLVTETGAGQWGSALSLACHHFGLECQVFMVKVSYEQKPYRKVFMKLFGADVIPSPSTLTESGKAVLAESPNSTGSLGIAISEAVEMAVKRDDTNYALGSVLNHVMLHQTIIGEEAKKQLEKVDEYPDIVIACVGGGSNFAGLSFPFIKDKLTGDKKDLEVIAVEPYSCPTLTKGAFAYDYGDVAGLTPLLKMHTLGHKFIPPAIHAGGLRYHGMSPLVSHLYKHGYIKAEAYHQTEVFKAAQIFTQTEGIIPAPESSHAIKSAIEHALKCKAEGKEKTILFNLSGHGFLDLGSYEYYVENQLEDYELPSEKIEEYIKHLPKVEE</sequence>
<evidence type="ECO:0000256" key="2">
    <source>
        <dbReference type="ARBA" id="ARBA00002786"/>
    </source>
</evidence>
<dbReference type="InterPro" id="IPR001926">
    <property type="entry name" value="TrpB-like_PALP"/>
</dbReference>
<keyword evidence="7 12" id="KW-0822">Tryptophan biosynthesis</keyword>
<dbReference type="PIRSF" id="PIRSF500824">
    <property type="entry name" value="TrpB_prok"/>
    <property type="match status" value="1"/>
</dbReference>
<dbReference type="InterPro" id="IPR006653">
    <property type="entry name" value="Trp_synth_b_CS"/>
</dbReference>
<evidence type="ECO:0000256" key="3">
    <source>
        <dbReference type="ARBA" id="ARBA00004733"/>
    </source>
</evidence>
<comment type="cofactor">
    <cofactor evidence="1 12">
        <name>pyridoxal 5'-phosphate</name>
        <dbReference type="ChEBI" id="CHEBI:597326"/>
    </cofactor>
</comment>
<dbReference type="HAMAP" id="MF_00133">
    <property type="entry name" value="Trp_synth_beta"/>
    <property type="match status" value="1"/>
</dbReference>
<evidence type="ECO:0000256" key="5">
    <source>
        <dbReference type="ARBA" id="ARBA00011270"/>
    </source>
</evidence>
<dbReference type="PIRSF" id="PIRSF001413">
    <property type="entry name" value="Trp_syn_beta"/>
    <property type="match status" value="1"/>
</dbReference>
<comment type="pathway">
    <text evidence="3 12">Amino-acid biosynthesis; L-tryptophan biosynthesis; L-tryptophan from chorismate: step 5/5.</text>
</comment>
<dbReference type="GO" id="GO:0052684">
    <property type="term" value="F:L-serine hydro-lyase (adding indole, L-tryptophan-forming) activity"/>
    <property type="evidence" value="ECO:0007669"/>
    <property type="project" value="TreeGrafter"/>
</dbReference>
<evidence type="ECO:0000313" key="14">
    <source>
        <dbReference type="EMBL" id="HDD35624.1"/>
    </source>
</evidence>
<dbReference type="UniPathway" id="UPA00035">
    <property type="reaction ID" value="UER00044"/>
</dbReference>
<dbReference type="Pfam" id="PF00291">
    <property type="entry name" value="PALP"/>
    <property type="match status" value="1"/>
</dbReference>
<comment type="catalytic activity">
    <reaction evidence="11 12">
        <text>(1S,2R)-1-C-(indol-3-yl)glycerol 3-phosphate + L-serine = D-glyceraldehyde 3-phosphate + L-tryptophan + H2O</text>
        <dbReference type="Rhea" id="RHEA:10532"/>
        <dbReference type="ChEBI" id="CHEBI:15377"/>
        <dbReference type="ChEBI" id="CHEBI:33384"/>
        <dbReference type="ChEBI" id="CHEBI:57912"/>
        <dbReference type="ChEBI" id="CHEBI:58866"/>
        <dbReference type="ChEBI" id="CHEBI:59776"/>
        <dbReference type="EC" id="4.2.1.20"/>
    </reaction>
</comment>
<dbReference type="InterPro" id="IPR006654">
    <property type="entry name" value="Trp_synth_beta"/>
</dbReference>
<comment type="similarity">
    <text evidence="4 12">Belongs to the TrpB family.</text>
</comment>
<evidence type="ECO:0000256" key="8">
    <source>
        <dbReference type="ARBA" id="ARBA00022898"/>
    </source>
</evidence>
<evidence type="ECO:0000256" key="4">
    <source>
        <dbReference type="ARBA" id="ARBA00009982"/>
    </source>
</evidence>
<protein>
    <recommendedName>
        <fullName evidence="12">Tryptophan synthase beta chain</fullName>
        <ecNumber evidence="12">4.2.1.20</ecNumber>
    </recommendedName>
</protein>
<dbReference type="GO" id="GO:0005737">
    <property type="term" value="C:cytoplasm"/>
    <property type="evidence" value="ECO:0007669"/>
    <property type="project" value="TreeGrafter"/>
</dbReference>
<comment type="function">
    <text evidence="2 12">The beta subunit is responsible for the synthesis of L-tryptophan from indole and L-serine.</text>
</comment>
<dbReference type="AlphaFoldDB" id="A0A7V0IAC4"/>
<evidence type="ECO:0000256" key="9">
    <source>
        <dbReference type="ARBA" id="ARBA00023141"/>
    </source>
</evidence>
<organism evidence="14">
    <name type="scientific">Desulfofervidus auxilii</name>
    <dbReference type="NCBI Taxonomy" id="1621989"/>
    <lineage>
        <taxon>Bacteria</taxon>
        <taxon>Pseudomonadati</taxon>
        <taxon>Thermodesulfobacteriota</taxon>
        <taxon>Candidatus Desulfofervidia</taxon>
        <taxon>Candidatus Desulfofervidales</taxon>
        <taxon>Candidatus Desulfofervidaceae</taxon>
        <taxon>Candidatus Desulfofervidus</taxon>
    </lineage>
</organism>
<dbReference type="SUPFAM" id="SSF53686">
    <property type="entry name" value="Tryptophan synthase beta subunit-like PLP-dependent enzymes"/>
    <property type="match status" value="1"/>
</dbReference>
<evidence type="ECO:0000259" key="13">
    <source>
        <dbReference type="Pfam" id="PF00291"/>
    </source>
</evidence>
<accession>A0A7V0IAC4</accession>
<evidence type="ECO:0000256" key="12">
    <source>
        <dbReference type="HAMAP-Rule" id="MF_00133"/>
    </source>
</evidence>
<evidence type="ECO:0000256" key="7">
    <source>
        <dbReference type="ARBA" id="ARBA00022822"/>
    </source>
</evidence>
<keyword evidence="6 12" id="KW-0028">Amino-acid biosynthesis</keyword>
<keyword evidence="10 12" id="KW-0456">Lyase</keyword>
<dbReference type="PROSITE" id="PS00168">
    <property type="entry name" value="TRP_SYNTHASE_BETA"/>
    <property type="match status" value="1"/>
</dbReference>
<dbReference type="NCBIfam" id="TIGR01415">
    <property type="entry name" value="trpB_rel"/>
    <property type="match status" value="1"/>
</dbReference>
<comment type="caution">
    <text evidence="14">The sequence shown here is derived from an EMBL/GenBank/DDBJ whole genome shotgun (WGS) entry which is preliminary data.</text>
</comment>
<evidence type="ECO:0000256" key="11">
    <source>
        <dbReference type="ARBA" id="ARBA00049047"/>
    </source>
</evidence>
<feature type="modified residue" description="N6-(pyridoxal phosphate)lysine" evidence="12">
    <location>
        <position position="111"/>
    </location>
</feature>
<dbReference type="NCBIfam" id="NF009057">
    <property type="entry name" value="PRK12391.1"/>
    <property type="match status" value="1"/>
</dbReference>
<dbReference type="Gene3D" id="3.40.50.1100">
    <property type="match status" value="2"/>
</dbReference>
<dbReference type="InterPro" id="IPR036052">
    <property type="entry name" value="TrpB-like_PALP_sf"/>
</dbReference>
<dbReference type="PANTHER" id="PTHR48077:SF6">
    <property type="entry name" value="TRYPTOPHAN SYNTHASE"/>
    <property type="match status" value="1"/>
</dbReference>
<gene>
    <name evidence="12" type="primary">trpB</name>
    <name evidence="14" type="ORF">ENF30_02360</name>
</gene>
<dbReference type="InterPro" id="IPR023026">
    <property type="entry name" value="Trp_synth_beta/beta-like"/>
</dbReference>
<feature type="domain" description="Tryptophan synthase beta chain-like PALP" evidence="13">
    <location>
        <begin position="77"/>
        <end position="414"/>
    </location>
</feature>
<keyword evidence="8 12" id="KW-0663">Pyridoxal phosphate</keyword>
<comment type="subunit">
    <text evidence="5 12">Tetramer of two alpha and two beta chains.</text>
</comment>
<name>A0A7V0IAC4_DESA2</name>
<evidence type="ECO:0000256" key="10">
    <source>
        <dbReference type="ARBA" id="ARBA00023239"/>
    </source>
</evidence>
<dbReference type="Proteomes" id="UP000885706">
    <property type="component" value="Unassembled WGS sequence"/>
</dbReference>
<evidence type="ECO:0000256" key="1">
    <source>
        <dbReference type="ARBA" id="ARBA00001933"/>
    </source>
</evidence>
<dbReference type="GO" id="GO:0004834">
    <property type="term" value="F:tryptophan synthase activity"/>
    <property type="evidence" value="ECO:0007669"/>
    <property type="project" value="UniProtKB-UniRule"/>
</dbReference>